<protein>
    <submittedName>
        <fullName evidence="4">DUF3488 and transglutaminase-like domain-containing protein</fullName>
    </submittedName>
</protein>
<name>A0ABY5M9M8_9ACTN</name>
<dbReference type="Gene3D" id="3.10.620.30">
    <property type="match status" value="1"/>
</dbReference>
<dbReference type="PANTHER" id="PTHR42736">
    <property type="entry name" value="PROTEIN-GLUTAMINE GAMMA-GLUTAMYLTRANSFERASE"/>
    <property type="match status" value="1"/>
</dbReference>
<dbReference type="RefSeq" id="WP_232398738.1">
    <property type="nucleotide sequence ID" value="NZ_CP102173.1"/>
</dbReference>
<proteinExistence type="predicted"/>
<dbReference type="InterPro" id="IPR038765">
    <property type="entry name" value="Papain-like_cys_pep_sf"/>
</dbReference>
<organism evidence="4 5">
    <name type="scientific">Aeromicrobium wangtongii</name>
    <dbReference type="NCBI Taxonomy" id="2969247"/>
    <lineage>
        <taxon>Bacteria</taxon>
        <taxon>Bacillati</taxon>
        <taxon>Actinomycetota</taxon>
        <taxon>Actinomycetes</taxon>
        <taxon>Propionibacteriales</taxon>
        <taxon>Nocardioidaceae</taxon>
        <taxon>Aeromicrobium</taxon>
    </lineage>
</organism>
<gene>
    <name evidence="4" type="ORF">NQV15_05875</name>
</gene>
<dbReference type="InterPro" id="IPR021878">
    <property type="entry name" value="TgpA_N"/>
</dbReference>
<dbReference type="EMBL" id="CP102173">
    <property type="protein sequence ID" value="UUP14839.1"/>
    <property type="molecule type" value="Genomic_DNA"/>
</dbReference>
<evidence type="ECO:0000256" key="2">
    <source>
        <dbReference type="SAM" id="Phobius"/>
    </source>
</evidence>
<dbReference type="Pfam" id="PF01841">
    <property type="entry name" value="Transglut_core"/>
    <property type="match status" value="1"/>
</dbReference>
<evidence type="ECO:0000313" key="4">
    <source>
        <dbReference type="EMBL" id="UUP14839.1"/>
    </source>
</evidence>
<keyword evidence="5" id="KW-1185">Reference proteome</keyword>
<dbReference type="InterPro" id="IPR002931">
    <property type="entry name" value="Transglutaminase-like"/>
</dbReference>
<dbReference type="PANTHER" id="PTHR42736:SF1">
    <property type="entry name" value="PROTEIN-GLUTAMINE GAMMA-GLUTAMYLTRANSFERASE"/>
    <property type="match status" value="1"/>
</dbReference>
<sequence>MLRADPGAGAPARSSRENWIDHGILALALVLLLSGFSTIVEGRDWWVTTMLVGALTGLTCAVLRGIGFRYVAVVAVVVELLAVAWIFVPETLLLLVPTPSTVTALADLAASAREIIVEEQAPVAAAKPIVLVVASSFGLIVIVGDLLLQRRRAAPLVGALLLAVFATPALVSGETPPVWLFVAVAALWLVLLRSRTTATGVARTGAGPAVALGAAALAAAVIFPAVTPDVGAVATSWGKPPPTVFGRGINPMVELGQNLRRNSTVTSLTYTTSFEEPQYLKVATLRDFTGRTWKPAETARNDMFEGEIGINRDIEREAGKTTITIRNLRSPMLPVPYPSIGTVDGLEGEWNFRKVGLTLETQSSNSRGQTYTVPSLDVQPTAEQMREVRTHSGLSLQSYLELPDEMPAVIARTAQEVTRDADNDYDRVMALQEFFRDGQFRYSESAPVADDYDGNGVDVIAKFLEVKAGYCVHFSSAMAVMARTLGIPSRVAVGYAPGNASIVDGRTRYENTSNDLHAWDEIYFQGVGWVRFDPTVSIGSATRFAEPANTTPNATPTETPDGQETAPVRGADRIDDGAAPAPKAADTAPRSAMVTLGALVVVGVLPWLVRSLRRRVRIARGRDDVEPLWRELEDVARDLRIPVSAADTPRGFAARLGQRPGVEAAPLEALLRRVERARFAQDAESEGDGVAELRAVVRSLREGSSARTRVLATLLPQSLAGRAPVMRIAEPGTLAT</sequence>
<feature type="region of interest" description="Disordered" evidence="1">
    <location>
        <begin position="543"/>
        <end position="588"/>
    </location>
</feature>
<dbReference type="SUPFAM" id="SSF54001">
    <property type="entry name" value="Cysteine proteinases"/>
    <property type="match status" value="1"/>
</dbReference>
<feature type="transmembrane region" description="Helical" evidence="2">
    <location>
        <begin position="45"/>
        <end position="63"/>
    </location>
</feature>
<keyword evidence="2" id="KW-0472">Membrane</keyword>
<feature type="transmembrane region" description="Helical" evidence="2">
    <location>
        <begin position="129"/>
        <end position="148"/>
    </location>
</feature>
<dbReference type="SMART" id="SM00460">
    <property type="entry name" value="TGc"/>
    <property type="match status" value="1"/>
</dbReference>
<evidence type="ECO:0000256" key="1">
    <source>
        <dbReference type="SAM" id="MobiDB-lite"/>
    </source>
</evidence>
<dbReference type="InterPro" id="IPR025403">
    <property type="entry name" value="TgpA-like_C"/>
</dbReference>
<dbReference type="Proteomes" id="UP001316184">
    <property type="component" value="Chromosome"/>
</dbReference>
<feature type="transmembrane region" description="Helical" evidence="2">
    <location>
        <begin position="177"/>
        <end position="194"/>
    </location>
</feature>
<dbReference type="InterPro" id="IPR052901">
    <property type="entry name" value="Bact_TGase-like"/>
</dbReference>
<feature type="transmembrane region" description="Helical" evidence="2">
    <location>
        <begin position="70"/>
        <end position="88"/>
    </location>
</feature>
<feature type="transmembrane region" description="Helical" evidence="2">
    <location>
        <begin position="592"/>
        <end position="612"/>
    </location>
</feature>
<reference evidence="4 5" key="1">
    <citation type="submission" date="2022-08" db="EMBL/GenBank/DDBJ databases">
        <title>novel species in genus Aeromicrobium.</title>
        <authorList>
            <person name="Ye L."/>
        </authorList>
    </citation>
    <scope>NUCLEOTIDE SEQUENCE [LARGE SCALE GENOMIC DNA]</scope>
    <source>
        <strain evidence="5">zg-Y1379</strain>
    </source>
</reference>
<keyword evidence="2" id="KW-0812">Transmembrane</keyword>
<feature type="compositionally biased region" description="Low complexity" evidence="1">
    <location>
        <begin position="545"/>
        <end position="560"/>
    </location>
</feature>
<accession>A0ABY5M9M8</accession>
<feature type="transmembrane region" description="Helical" evidence="2">
    <location>
        <begin position="20"/>
        <end position="39"/>
    </location>
</feature>
<evidence type="ECO:0000313" key="5">
    <source>
        <dbReference type="Proteomes" id="UP001316184"/>
    </source>
</evidence>
<dbReference type="Pfam" id="PF11992">
    <property type="entry name" value="TgpA_N"/>
    <property type="match status" value="1"/>
</dbReference>
<feature type="compositionally biased region" description="Low complexity" evidence="1">
    <location>
        <begin position="577"/>
        <end position="588"/>
    </location>
</feature>
<feature type="transmembrane region" description="Helical" evidence="2">
    <location>
        <begin position="206"/>
        <end position="226"/>
    </location>
</feature>
<keyword evidence="2" id="KW-1133">Transmembrane helix</keyword>
<feature type="domain" description="Transglutaminase-like" evidence="3">
    <location>
        <begin position="463"/>
        <end position="536"/>
    </location>
</feature>
<evidence type="ECO:0000259" key="3">
    <source>
        <dbReference type="SMART" id="SM00460"/>
    </source>
</evidence>
<dbReference type="Pfam" id="PF13559">
    <property type="entry name" value="DUF4129"/>
    <property type="match status" value="1"/>
</dbReference>
<feature type="transmembrane region" description="Helical" evidence="2">
    <location>
        <begin position="153"/>
        <end position="171"/>
    </location>
</feature>